<dbReference type="Proteomes" id="UP000275408">
    <property type="component" value="Unassembled WGS sequence"/>
</dbReference>
<reference evidence="8 9" key="1">
    <citation type="journal article" date="2018" name="Sci. Rep.">
        <title>Comparative analysis of the Pocillopora damicornis genome highlights role of immune system in coral evolution.</title>
        <authorList>
            <person name="Cunning R."/>
            <person name="Bay R.A."/>
            <person name="Gillette P."/>
            <person name="Baker A.C."/>
            <person name="Traylor-Knowles N."/>
        </authorList>
    </citation>
    <scope>NUCLEOTIDE SEQUENCE [LARGE SCALE GENOMIC DNA]</scope>
    <source>
        <strain evidence="8">RSMAS</strain>
        <tissue evidence="8">Whole animal</tissue>
    </source>
</reference>
<comment type="caution">
    <text evidence="5">Lacks conserved residue(s) required for the propagation of feature annotation.</text>
</comment>
<keyword evidence="2" id="KW-0758">Storage protein</keyword>
<dbReference type="Gene3D" id="2.20.80.10">
    <property type="entry name" value="Lipovitellin-phosvitin complex, chain A, domain 4"/>
    <property type="match status" value="1"/>
</dbReference>
<dbReference type="InterPro" id="IPR011030">
    <property type="entry name" value="Lipovitellin_superhlx_dom"/>
</dbReference>
<dbReference type="InterPro" id="IPR001846">
    <property type="entry name" value="VWF_type-D"/>
</dbReference>
<dbReference type="GO" id="GO:0005319">
    <property type="term" value="F:lipid transporter activity"/>
    <property type="evidence" value="ECO:0007669"/>
    <property type="project" value="InterPro"/>
</dbReference>
<dbReference type="EMBL" id="RCHS01003687">
    <property type="protein sequence ID" value="RMX40068.1"/>
    <property type="molecule type" value="Genomic_DNA"/>
</dbReference>
<dbReference type="InterPro" id="IPR015819">
    <property type="entry name" value="Lipid_transp_b-sht_shell"/>
</dbReference>
<proteinExistence type="predicted"/>
<dbReference type="SMART" id="SM01169">
    <property type="entry name" value="DUF1943"/>
    <property type="match status" value="1"/>
</dbReference>
<evidence type="ECO:0000256" key="3">
    <source>
        <dbReference type="ARBA" id="ARBA00023157"/>
    </source>
</evidence>
<dbReference type="PROSITE" id="PS51233">
    <property type="entry name" value="VWFD"/>
    <property type="match status" value="1"/>
</dbReference>
<evidence type="ECO:0000256" key="4">
    <source>
        <dbReference type="ARBA" id="ARBA00023180"/>
    </source>
</evidence>
<keyword evidence="3" id="KW-1015">Disulfide bond</keyword>
<dbReference type="InterPro" id="IPR050733">
    <property type="entry name" value="Vitellogenin/Apolipophorin"/>
</dbReference>
<dbReference type="InterPro" id="IPR037088">
    <property type="entry name" value="Vitellinogen_b-sht_shell_sf"/>
</dbReference>
<keyword evidence="4" id="KW-0325">Glycoprotein</keyword>
<dbReference type="Gene3D" id="1.25.10.20">
    <property type="entry name" value="Vitellinogen, superhelical"/>
    <property type="match status" value="1"/>
</dbReference>
<dbReference type="Pfam" id="PF01347">
    <property type="entry name" value="Vitellogenin_N"/>
    <property type="match status" value="1"/>
</dbReference>
<dbReference type="PANTHER" id="PTHR23345">
    <property type="entry name" value="VITELLOGENIN-RELATED"/>
    <property type="match status" value="1"/>
</dbReference>
<evidence type="ECO:0000256" key="1">
    <source>
        <dbReference type="ARBA" id="ARBA00022729"/>
    </source>
</evidence>
<dbReference type="InterPro" id="IPR015255">
    <property type="entry name" value="Vitellinogen_open_b-sht"/>
</dbReference>
<dbReference type="SUPFAM" id="SSF56968">
    <property type="entry name" value="Lipovitellin-phosvitin complex, beta-sheet shell regions"/>
    <property type="match status" value="2"/>
</dbReference>
<dbReference type="PANTHER" id="PTHR23345:SF15">
    <property type="entry name" value="VITELLOGENIN 1-RELATED"/>
    <property type="match status" value="1"/>
</dbReference>
<name>A0A3M6TFF8_POCDA</name>
<dbReference type="SUPFAM" id="SSF48431">
    <property type="entry name" value="Lipovitellin-phosvitin complex, superhelical domain"/>
    <property type="match status" value="1"/>
</dbReference>
<feature type="domain" description="Vitellogenin" evidence="6">
    <location>
        <begin position="59"/>
        <end position="558"/>
    </location>
</feature>
<evidence type="ECO:0000313" key="9">
    <source>
        <dbReference type="Proteomes" id="UP000275408"/>
    </source>
</evidence>
<feature type="domain" description="VWFD" evidence="7">
    <location>
        <begin position="1311"/>
        <end position="1489"/>
    </location>
</feature>
<protein>
    <recommendedName>
        <fullName evidence="10">Vitellogenin</fullName>
    </recommendedName>
</protein>
<gene>
    <name evidence="8" type="ORF">pdam_00002332</name>
</gene>
<dbReference type="Pfam" id="PF00094">
    <property type="entry name" value="VWD"/>
    <property type="match status" value="1"/>
</dbReference>
<evidence type="ECO:0000259" key="7">
    <source>
        <dbReference type="PROSITE" id="PS51233"/>
    </source>
</evidence>
<dbReference type="PROSITE" id="PS51211">
    <property type="entry name" value="VITELLOGENIN"/>
    <property type="match status" value="1"/>
</dbReference>
<accession>A0A3M6TFF8</accession>
<dbReference type="GO" id="GO:0045735">
    <property type="term" value="F:nutrient reservoir activity"/>
    <property type="evidence" value="ECO:0007669"/>
    <property type="project" value="UniProtKB-KW"/>
</dbReference>
<dbReference type="InterPro" id="IPR015816">
    <property type="entry name" value="Vitellinogen_b-sht_N"/>
</dbReference>
<dbReference type="InterPro" id="IPR015817">
    <property type="entry name" value="Vitellinogen_open_b-sht_sub1"/>
</dbReference>
<dbReference type="Pfam" id="PF09172">
    <property type="entry name" value="Vit_open_b-sht"/>
    <property type="match status" value="1"/>
</dbReference>
<comment type="caution">
    <text evidence="8">The sequence shown here is derived from an EMBL/GenBank/DDBJ whole genome shotgun (WGS) entry which is preliminary data.</text>
</comment>
<dbReference type="Gene3D" id="2.20.90.10">
    <property type="entry name" value="Vitellinogen, beta-sheet shell domain"/>
    <property type="match status" value="1"/>
</dbReference>
<evidence type="ECO:0000256" key="2">
    <source>
        <dbReference type="ARBA" id="ARBA00022761"/>
    </source>
</evidence>
<dbReference type="Gene3D" id="2.30.230.10">
    <property type="entry name" value="Lipovitellin, beta-sheet shell regions, chain A"/>
    <property type="match status" value="2"/>
</dbReference>
<evidence type="ECO:0008006" key="10">
    <source>
        <dbReference type="Google" id="ProtNLM"/>
    </source>
</evidence>
<evidence type="ECO:0000313" key="8">
    <source>
        <dbReference type="EMBL" id="RMX40068.1"/>
    </source>
</evidence>
<keyword evidence="9" id="KW-1185">Reference proteome</keyword>
<dbReference type="Gene3D" id="2.20.50.20">
    <property type="entry name" value="Lipovitellin. Chain A, domain 3"/>
    <property type="match status" value="1"/>
</dbReference>
<dbReference type="InterPro" id="IPR001747">
    <property type="entry name" value="Vitellogenin_N"/>
</dbReference>
<keyword evidence="1" id="KW-0732">Signal</keyword>
<feature type="non-terminal residue" evidence="8">
    <location>
        <position position="1"/>
    </location>
</feature>
<dbReference type="STRING" id="46731.A0A3M6TFF8"/>
<dbReference type="SMART" id="SM00638">
    <property type="entry name" value="LPD_N"/>
    <property type="match status" value="1"/>
</dbReference>
<organism evidence="8 9">
    <name type="scientific">Pocillopora damicornis</name>
    <name type="common">Cauliflower coral</name>
    <name type="synonym">Millepora damicornis</name>
    <dbReference type="NCBI Taxonomy" id="46731"/>
    <lineage>
        <taxon>Eukaryota</taxon>
        <taxon>Metazoa</taxon>
        <taxon>Cnidaria</taxon>
        <taxon>Anthozoa</taxon>
        <taxon>Hexacorallia</taxon>
        <taxon>Scleractinia</taxon>
        <taxon>Astrocoeniina</taxon>
        <taxon>Pocilloporidae</taxon>
        <taxon>Pocillopora</taxon>
    </lineage>
</organism>
<dbReference type="SMART" id="SM00216">
    <property type="entry name" value="VWD"/>
    <property type="match status" value="1"/>
</dbReference>
<dbReference type="OrthoDB" id="5956066at2759"/>
<evidence type="ECO:0000256" key="5">
    <source>
        <dbReference type="PROSITE-ProRule" id="PRU00557"/>
    </source>
</evidence>
<sequence>YKKSHTYTYEYVASVNSGFPETEERYAGLKITCDTDFYFETDTLAYLKVGVPVVSPAFSTHGMCENLYDVRHNTLETNTIKELQITKTLNLHNCIGKPRVFSNVPGVRCLSEDCSVIDEPLQISVSASCDLFGTEEQFVVKDCRTMGRYIFAPTQMKGNARTLTKQYLKFKEVRSESQSYTVSGVTARTLEMTVDEGEDKPETEEQRTQTANMVRKLIDDLIKSVEENNLMSWQFSRLVETLRRTCKKTLIKIWDNCYNDEKRRQWLLEALPYVYKEEVFELISEKIKTLELDSGRAVSLIRGLALTPNPTKKMCLTVVDLCSGSVVQADETLKKTCYLTAGALMHDFCKDKDATCLTNEVAEIKSRLQYASYREKIFILKGIGNFGHRDFYQPLLEIIKDNRNSLELRVTAVYALRRIAPKISQKVLPVLLEIFRQPNNDAELRMACFVIICDCKPGPAVFNLVVKQLYYERTNQVRSFVVSYIKGMAFSRYPCDEKMAQTARIALRIALRALKRYKINPVNSKWLHFGDFSDLLQMGSSVDLRMISTPSSFIPRAINSKVKLHTGMLGKSLNLFETGIRGEGIQELLQRVMGPRGHYSEDKSLFGSLRPKRSLDKSLNEKEIKEIQYQLPTAEHEEEKAKGSFYFKVFGKELFYNYFTYDDIKELIEDGVIRVSNDLKDLLKKGKKWNMSKILRPIEVKIRQPSCAGLPLDFSVDSVLFLRLNTTVKAEVQPRFFIPLPDQVTLSGKLNVSVLHSLWGKMKVSLPQLETGSKLTIHTNITTGLGGKFQCNLRNQSYTTEMDLPQERQEILSTSKASNTWLMYRKPVTGSKNWSSIYRSTELDGFEIGEVTEIARGHHHHRYANWTLKAGNGKYLSVNEHNELVLSELPTVFKVFFIDGNHQLVKLFVTGKGFVKVRPNSQGCLETVHDNRYPKLFKITFVNGRRHVRLATVVYIHKDASKNPVEWTRATVPMNTDQVTLFQHMIEDIEPQKGYEEKWRYISDLPLNSPSHNAEKSDGLHPRHMKIVFVTPMGSKLCLRPSQTKESVLSVKRHHTNSSELCYGKQMLGFDVCLSGRYIMPHIPHPPAFPFSGPARLNIFVQPSRDPAQKIQLKFGKGDRFNEHLKTWKAGIYLQGTNPEKKIEADVSYDVDNQRTDVTVDIHNMYPWLRKVCIVNQVTSNDEVEFDLRFGENCLNDYEVQTRISIKEPSRRQLNIVTSYNKLPEPVLMMCYKLLKKFSQRYYHRLSDWEFARNEPNKVEFVVKFKTDQLVDLQLNTPSHVMTMEDVEFKSQGFLPRGSNYYNTFMHVSTPVCTVEQDTLKTFDDVEIQHTLPDRCMHVLAKDCTKNTSFIVLMSKDTRHPDKKIIEILVEQEKIRIAHLGSAGYQIQVNGKIQLNRPIRHKNIATIIEEPASDKLHVLCDIGLQVEIVRGSKINIRVSRYYFDRTCGMCGDCNAEQFRDLKTPQGKVFTDSDNLMYGRMWMVTMDTCKAGCNLKKEYLKVDRTINGESHDCYPTSPVLRCHNGCQATKTRMTSFPMTCVETGTKESQKISANLGKPSFDLTGSVVYFRENLEEETECNCSSCQ</sequence>
<evidence type="ECO:0000259" key="6">
    <source>
        <dbReference type="PROSITE" id="PS51211"/>
    </source>
</evidence>